<dbReference type="GO" id="GO:0005737">
    <property type="term" value="C:cytoplasm"/>
    <property type="evidence" value="ECO:0007669"/>
    <property type="project" value="TreeGrafter"/>
</dbReference>
<dbReference type="EMBL" id="JAAPAO010000200">
    <property type="protein sequence ID" value="KAF4667934.1"/>
    <property type="molecule type" value="Genomic_DNA"/>
</dbReference>
<dbReference type="Pfam" id="PF18098">
    <property type="entry name" value="RPN5_C"/>
    <property type="match status" value="1"/>
</dbReference>
<accession>A0A7J6M8U3</accession>
<dbReference type="SUPFAM" id="SSF46785">
    <property type="entry name" value="Winged helix' DNA-binding domain"/>
    <property type="match status" value="1"/>
</dbReference>
<dbReference type="InterPro" id="IPR040896">
    <property type="entry name" value="RPN5_C"/>
</dbReference>
<dbReference type="InterPro" id="IPR040134">
    <property type="entry name" value="PSMD12/CSN4"/>
</dbReference>
<keyword evidence="5" id="KW-1185">Reference proteome</keyword>
<dbReference type="Proteomes" id="UP000591131">
    <property type="component" value="Unassembled WGS sequence"/>
</dbReference>
<dbReference type="InterPro" id="IPR000717">
    <property type="entry name" value="PCI_dom"/>
</dbReference>
<name>A0A7J6M8U3_PERCH</name>
<evidence type="ECO:0000313" key="5">
    <source>
        <dbReference type="Proteomes" id="UP000591131"/>
    </source>
</evidence>
<evidence type="ECO:0000256" key="1">
    <source>
        <dbReference type="ARBA" id="ARBA00006397"/>
    </source>
</evidence>
<protein>
    <submittedName>
        <fullName evidence="4">26S proteasome non-ATPase regulatory subunit 12</fullName>
    </submittedName>
</protein>
<dbReference type="InterPro" id="IPR036390">
    <property type="entry name" value="WH_DNA-bd_sf"/>
</dbReference>
<proteinExistence type="inferred from homology"/>
<evidence type="ECO:0000256" key="2">
    <source>
        <dbReference type="ARBA" id="ARBA00022942"/>
    </source>
</evidence>
<feature type="domain" description="PCI" evidence="3">
    <location>
        <begin position="249"/>
        <end position="431"/>
    </location>
</feature>
<dbReference type="Pfam" id="PF22241">
    <property type="entry name" value="PSMD12-CSN4_N"/>
    <property type="match status" value="1"/>
</dbReference>
<dbReference type="InterPro" id="IPR054559">
    <property type="entry name" value="PSMD12-CSN4-like_N"/>
</dbReference>
<dbReference type="Gene3D" id="1.10.10.10">
    <property type="entry name" value="Winged helix-like DNA-binding domain superfamily/Winged helix DNA-binding domain"/>
    <property type="match status" value="1"/>
</dbReference>
<reference evidence="4 5" key="1">
    <citation type="submission" date="2020-04" db="EMBL/GenBank/DDBJ databases">
        <title>Perkinsus chesapeaki whole genome sequence.</title>
        <authorList>
            <person name="Bogema D.R."/>
        </authorList>
    </citation>
    <scope>NUCLEOTIDE SEQUENCE [LARGE SCALE GENOMIC DNA]</scope>
    <source>
        <strain evidence="4">ATCC PRA-425</strain>
    </source>
</reference>
<organism evidence="4 5">
    <name type="scientific">Perkinsus chesapeaki</name>
    <name type="common">Clam parasite</name>
    <name type="synonym">Perkinsus andrewsi</name>
    <dbReference type="NCBI Taxonomy" id="330153"/>
    <lineage>
        <taxon>Eukaryota</taxon>
        <taxon>Sar</taxon>
        <taxon>Alveolata</taxon>
        <taxon>Perkinsozoa</taxon>
        <taxon>Perkinsea</taxon>
        <taxon>Perkinsida</taxon>
        <taxon>Perkinsidae</taxon>
        <taxon>Perkinsus</taxon>
    </lineage>
</organism>
<comment type="similarity">
    <text evidence="1">Belongs to the proteasome subunit p55 family.</text>
</comment>
<dbReference type="InterPro" id="IPR036388">
    <property type="entry name" value="WH-like_DNA-bd_sf"/>
</dbReference>
<dbReference type="AlphaFoldDB" id="A0A7J6M8U3"/>
<dbReference type="PANTHER" id="PTHR10855">
    <property type="entry name" value="26S PROTEASOME NON-ATPASE REGULATORY SUBUNIT 12/COP9 SIGNALOSOME COMPLEX SUBUNIT 4"/>
    <property type="match status" value="1"/>
</dbReference>
<sequence>MAEEAASTVVNRGLDSLVKDPRATQDFSKEADSVIVTSRDMAKAGRLDDALDALMALEKKARQSSDAATCSRLLIEMATLLYNAKQFDRLLEMIHVMTKKRGQLKRAVADLVHVCMGWLDTFDRKQQYAMVDALSEVTEGKIFVEVERARLRLRLAHMKEEDGDPIEAANIIQDEQIETCGAMEKNEKAEYILEQMRMVLRKGDYISKARTDICEDNLYRNANHISEDQSEDARERSGYLVRYWLHEKNYLEVYKCYRAILDTKKTQEDEAMWTQALESSVLYLLLSPYSNEQSDSLYKLRDAEKKRLESVPVYSELLDSFLAEELVPTPVPNEDVIKAYKVFNDAAADKEPEYLGGEERWNLFRKRVVQHNIVKVAAVYYTRIHTTSLAKMIGVSVDETEKEVCELVTGGFLAAKIDRPAGIVRFGKRLTTTQRLDKWGSDIHSLLDLVESTGHLIAKEQMISAARAKMRARAATTATAK</sequence>
<dbReference type="OrthoDB" id="268763at2759"/>
<dbReference type="GO" id="GO:0008541">
    <property type="term" value="C:proteasome regulatory particle, lid subcomplex"/>
    <property type="evidence" value="ECO:0007669"/>
    <property type="project" value="TreeGrafter"/>
</dbReference>
<dbReference type="PROSITE" id="PS50250">
    <property type="entry name" value="PCI"/>
    <property type="match status" value="1"/>
</dbReference>
<comment type="caution">
    <text evidence="4">The sequence shown here is derived from an EMBL/GenBank/DDBJ whole genome shotgun (WGS) entry which is preliminary data.</text>
</comment>
<dbReference type="GO" id="GO:0005634">
    <property type="term" value="C:nucleus"/>
    <property type="evidence" value="ECO:0007669"/>
    <property type="project" value="UniProtKB-ARBA"/>
</dbReference>
<dbReference type="PANTHER" id="PTHR10855:SF1">
    <property type="entry name" value="26S PROTEASOME NON-ATPASE REGULATORY SUBUNIT 12"/>
    <property type="match status" value="1"/>
</dbReference>
<gene>
    <name evidence="4" type="primary">PSMD12</name>
    <name evidence="4" type="ORF">FOL47_003327</name>
</gene>
<evidence type="ECO:0000259" key="3">
    <source>
        <dbReference type="PROSITE" id="PS50250"/>
    </source>
</evidence>
<dbReference type="Pfam" id="PF01399">
    <property type="entry name" value="PCI"/>
    <property type="match status" value="1"/>
</dbReference>
<keyword evidence="2 4" id="KW-0647">Proteasome</keyword>
<dbReference type="SMART" id="SM00088">
    <property type="entry name" value="PINT"/>
    <property type="match status" value="1"/>
</dbReference>
<dbReference type="FunFam" id="1.10.10.10:FF:000070">
    <property type="entry name" value="26S proteasome non-ATPase regulatory subunit 12"/>
    <property type="match status" value="1"/>
</dbReference>
<evidence type="ECO:0000313" key="4">
    <source>
        <dbReference type="EMBL" id="KAF4667934.1"/>
    </source>
</evidence>